<dbReference type="InterPro" id="IPR020556">
    <property type="entry name" value="Amidase_CS"/>
</dbReference>
<evidence type="ECO:0000256" key="7">
    <source>
        <dbReference type="ARBA" id="ARBA00047407"/>
    </source>
</evidence>
<reference evidence="11" key="1">
    <citation type="journal article" date="2019" name="Int. J. Syst. Evol. Microbiol.">
        <title>The Global Catalogue of Microorganisms (GCM) 10K type strain sequencing project: providing services to taxonomists for standard genome sequencing and annotation.</title>
        <authorList>
            <consortium name="The Broad Institute Genomics Platform"/>
            <consortium name="The Broad Institute Genome Sequencing Center for Infectious Disease"/>
            <person name="Wu L."/>
            <person name="Ma J."/>
        </authorList>
    </citation>
    <scope>NUCLEOTIDE SEQUENCE [LARGE SCALE GENOMIC DNA]</scope>
    <source>
        <strain evidence="11">CCM 8912</strain>
    </source>
</reference>
<dbReference type="Gene3D" id="3.90.1300.10">
    <property type="entry name" value="Amidase signature (AS) domain"/>
    <property type="match status" value="1"/>
</dbReference>
<dbReference type="EC" id="6.3.5.7" evidence="8"/>
<dbReference type="SUPFAM" id="SSF75304">
    <property type="entry name" value="Amidase signature (AS) enzymes"/>
    <property type="match status" value="1"/>
</dbReference>
<evidence type="ECO:0000313" key="10">
    <source>
        <dbReference type="EMBL" id="MFD1441294.1"/>
    </source>
</evidence>
<keyword evidence="2 8" id="KW-0436">Ligase</keyword>
<name>A0ABW4CVD7_9LACO</name>
<organism evidence="10 11">
    <name type="scientific">Lacticaseibacillus hegangensis</name>
    <dbReference type="NCBI Taxonomy" id="2486010"/>
    <lineage>
        <taxon>Bacteria</taxon>
        <taxon>Bacillati</taxon>
        <taxon>Bacillota</taxon>
        <taxon>Bacilli</taxon>
        <taxon>Lactobacillales</taxon>
        <taxon>Lactobacillaceae</taxon>
        <taxon>Lacticaseibacillus</taxon>
    </lineage>
</organism>
<feature type="active site" description="Charge relay system" evidence="8">
    <location>
        <position position="77"/>
    </location>
</feature>
<evidence type="ECO:0000313" key="11">
    <source>
        <dbReference type="Proteomes" id="UP001597212"/>
    </source>
</evidence>
<comment type="similarity">
    <text evidence="1 8">Belongs to the amidase family. GatA subfamily.</text>
</comment>
<evidence type="ECO:0000256" key="8">
    <source>
        <dbReference type="HAMAP-Rule" id="MF_00120"/>
    </source>
</evidence>
<evidence type="ECO:0000256" key="1">
    <source>
        <dbReference type="ARBA" id="ARBA00008069"/>
    </source>
</evidence>
<evidence type="ECO:0000256" key="4">
    <source>
        <dbReference type="ARBA" id="ARBA00022840"/>
    </source>
</evidence>
<feature type="active site" description="Acyl-ester intermediate" evidence="8">
    <location>
        <position position="176"/>
    </location>
</feature>
<evidence type="ECO:0000256" key="3">
    <source>
        <dbReference type="ARBA" id="ARBA00022741"/>
    </source>
</evidence>
<dbReference type="EMBL" id="JBHTOK010000065">
    <property type="protein sequence ID" value="MFD1441294.1"/>
    <property type="molecule type" value="Genomic_DNA"/>
</dbReference>
<keyword evidence="3 8" id="KW-0547">Nucleotide-binding</keyword>
<dbReference type="HAMAP" id="MF_00120">
    <property type="entry name" value="GatA"/>
    <property type="match status" value="1"/>
</dbReference>
<keyword evidence="4 8" id="KW-0067">ATP-binding</keyword>
<evidence type="ECO:0000256" key="6">
    <source>
        <dbReference type="ARBA" id="ARBA00025295"/>
    </source>
</evidence>
<dbReference type="InterPro" id="IPR036928">
    <property type="entry name" value="AS_sf"/>
</dbReference>
<comment type="caution">
    <text evidence="10">The sequence shown here is derived from an EMBL/GenBank/DDBJ whole genome shotgun (WGS) entry which is preliminary data.</text>
</comment>
<dbReference type="InterPro" id="IPR023631">
    <property type="entry name" value="Amidase_dom"/>
</dbReference>
<comment type="function">
    <text evidence="6 8">Allows the formation of correctly charged Gln-tRNA(Gln) through the transamidation of misacylated Glu-tRNA(Gln) in organisms which lack glutaminyl-tRNA synthetase. The reaction takes place in the presence of glutamine and ATP through an activated gamma-phospho-Glu-tRNA(Gln).</text>
</comment>
<gene>
    <name evidence="8 10" type="primary">gatA</name>
    <name evidence="10" type="ORF">ACFQ5K_07895</name>
</gene>
<dbReference type="PANTHER" id="PTHR11895:SF151">
    <property type="entry name" value="GLUTAMYL-TRNA(GLN) AMIDOTRANSFERASE SUBUNIT A"/>
    <property type="match status" value="1"/>
</dbReference>
<keyword evidence="11" id="KW-1185">Reference proteome</keyword>
<comment type="catalytic activity">
    <reaction evidence="7 8">
        <text>L-glutamyl-tRNA(Gln) + L-glutamine + ATP + H2O = L-glutaminyl-tRNA(Gln) + L-glutamate + ADP + phosphate + H(+)</text>
        <dbReference type="Rhea" id="RHEA:17521"/>
        <dbReference type="Rhea" id="RHEA-COMP:9681"/>
        <dbReference type="Rhea" id="RHEA-COMP:9684"/>
        <dbReference type="ChEBI" id="CHEBI:15377"/>
        <dbReference type="ChEBI" id="CHEBI:15378"/>
        <dbReference type="ChEBI" id="CHEBI:29985"/>
        <dbReference type="ChEBI" id="CHEBI:30616"/>
        <dbReference type="ChEBI" id="CHEBI:43474"/>
        <dbReference type="ChEBI" id="CHEBI:58359"/>
        <dbReference type="ChEBI" id="CHEBI:78520"/>
        <dbReference type="ChEBI" id="CHEBI:78521"/>
        <dbReference type="ChEBI" id="CHEBI:456216"/>
        <dbReference type="EC" id="6.3.5.7"/>
    </reaction>
</comment>
<dbReference type="InterPro" id="IPR004412">
    <property type="entry name" value="GatA"/>
</dbReference>
<sequence length="486" mass="51388">MSYDNLDITKLHDQLQSGKLTAAALTAQTFADIKRIDPEIDAFLTLNEAAAKKAAAAQDDAGIEADKPFAGVPVGIKDNIVTKGLKTTAASKILNNFVPVYDATVVEKLQAAGAIIAGKLNLDEFAMGSSTENSAFKTTKNAWDHTKVPGGSSGGSAAAVASGQLPMALGTDTGGSIRQPAAFNGIVGLKPTYGRVSRWGVIAFASSLDVVGSLTHTVRDAALTLNVIAGHDKKDATTADLAVPDYTAKLGQSIQGMKIALPEEYLGEGVDPAVAEQIKQAAEQFRSLGATVETVSLPHTKYAVPAYYIIASSEASSNLQRFDGIRYGFRAKDVKNLEDVYVRSRSEGFGPEVKRRIMLGTFSLSAGFYDAYFKKAAQVRTLIAQDFDKVFEDYDFIIGPTTPTTAFKIGAKVTDPLTMYMNDILTIPVNLAGLPALSIPAGLVDGMPVGLQLIGKQFDEQTLLQAADAFETATGYQDAIPGGANE</sequence>
<proteinExistence type="inferred from homology"/>
<evidence type="ECO:0000256" key="5">
    <source>
        <dbReference type="ARBA" id="ARBA00022917"/>
    </source>
</evidence>
<evidence type="ECO:0000256" key="2">
    <source>
        <dbReference type="ARBA" id="ARBA00022598"/>
    </source>
</evidence>
<dbReference type="PROSITE" id="PS00571">
    <property type="entry name" value="AMIDASES"/>
    <property type="match status" value="1"/>
</dbReference>
<dbReference type="Proteomes" id="UP001597212">
    <property type="component" value="Unassembled WGS sequence"/>
</dbReference>
<dbReference type="NCBIfam" id="TIGR00132">
    <property type="entry name" value="gatA"/>
    <property type="match status" value="1"/>
</dbReference>
<comment type="subunit">
    <text evidence="8">Heterotrimer of A, B and C subunits.</text>
</comment>
<feature type="active site" description="Charge relay system" evidence="8">
    <location>
        <position position="152"/>
    </location>
</feature>
<keyword evidence="5 8" id="KW-0648">Protein biosynthesis</keyword>
<evidence type="ECO:0000259" key="9">
    <source>
        <dbReference type="Pfam" id="PF01425"/>
    </source>
</evidence>
<feature type="domain" description="Amidase" evidence="9">
    <location>
        <begin position="25"/>
        <end position="464"/>
    </location>
</feature>
<dbReference type="InterPro" id="IPR000120">
    <property type="entry name" value="Amidase"/>
</dbReference>
<dbReference type="PANTHER" id="PTHR11895">
    <property type="entry name" value="TRANSAMIDASE"/>
    <property type="match status" value="1"/>
</dbReference>
<protein>
    <recommendedName>
        <fullName evidence="8">Glutamyl-tRNA(Gln) amidotransferase subunit A</fullName>
        <shortName evidence="8">Glu-ADT subunit A</shortName>
        <ecNumber evidence="8">6.3.5.7</ecNumber>
    </recommendedName>
</protein>
<accession>A0ABW4CVD7</accession>
<dbReference type="RefSeq" id="WP_125757149.1">
    <property type="nucleotide sequence ID" value="NZ_JBHTOK010000065.1"/>
</dbReference>
<dbReference type="Pfam" id="PF01425">
    <property type="entry name" value="Amidase"/>
    <property type="match status" value="1"/>
</dbReference>